<keyword evidence="2" id="KW-1185">Reference proteome</keyword>
<comment type="caution">
    <text evidence="1">The sequence shown here is derived from an EMBL/GenBank/DDBJ whole genome shotgun (WGS) entry which is preliminary data.</text>
</comment>
<reference evidence="1 2" key="1">
    <citation type="journal article" date="2018" name="Sci. Rep.">
        <title>Genomic signatures of local adaptation to the degree of environmental predictability in rotifers.</title>
        <authorList>
            <person name="Franch-Gras L."/>
            <person name="Hahn C."/>
            <person name="Garcia-Roger E.M."/>
            <person name="Carmona M.J."/>
            <person name="Serra M."/>
            <person name="Gomez A."/>
        </authorList>
    </citation>
    <scope>NUCLEOTIDE SEQUENCE [LARGE SCALE GENOMIC DNA]</scope>
    <source>
        <strain evidence="1">HYR1</strain>
    </source>
</reference>
<evidence type="ECO:0000313" key="1">
    <source>
        <dbReference type="EMBL" id="RNA27702.1"/>
    </source>
</evidence>
<proteinExistence type="predicted"/>
<accession>A0A3M7RW44</accession>
<gene>
    <name evidence="1" type="ORF">BpHYR1_018255</name>
</gene>
<sequence length="119" mass="13806">MVSQFQILMVKTGKIVVLFVGIGKQNYNLKHFITVAFNLNIFDFPKVDLKIEGNRKRGRPKIAKPAIMKNFDNIRPQSLMEKKKKYKVSIVLSLNILFFEIKSSKNTSYLNKEKQAEII</sequence>
<evidence type="ECO:0000313" key="2">
    <source>
        <dbReference type="Proteomes" id="UP000276133"/>
    </source>
</evidence>
<organism evidence="1 2">
    <name type="scientific">Brachionus plicatilis</name>
    <name type="common">Marine rotifer</name>
    <name type="synonym">Brachionus muelleri</name>
    <dbReference type="NCBI Taxonomy" id="10195"/>
    <lineage>
        <taxon>Eukaryota</taxon>
        <taxon>Metazoa</taxon>
        <taxon>Spiralia</taxon>
        <taxon>Gnathifera</taxon>
        <taxon>Rotifera</taxon>
        <taxon>Eurotatoria</taxon>
        <taxon>Monogononta</taxon>
        <taxon>Pseudotrocha</taxon>
        <taxon>Ploima</taxon>
        <taxon>Brachionidae</taxon>
        <taxon>Brachionus</taxon>
    </lineage>
</organism>
<dbReference type="AlphaFoldDB" id="A0A3M7RW44"/>
<protein>
    <submittedName>
        <fullName evidence="1">Uncharacterized protein</fullName>
    </submittedName>
</protein>
<dbReference type="EMBL" id="REGN01002503">
    <property type="protein sequence ID" value="RNA27702.1"/>
    <property type="molecule type" value="Genomic_DNA"/>
</dbReference>
<name>A0A3M7RW44_BRAPC</name>
<dbReference type="Proteomes" id="UP000276133">
    <property type="component" value="Unassembled WGS sequence"/>
</dbReference>